<dbReference type="InterPro" id="IPR050326">
    <property type="entry name" value="NAD_dep_DNA_ligaseB"/>
</dbReference>
<dbReference type="GO" id="GO:0006260">
    <property type="term" value="P:DNA replication"/>
    <property type="evidence" value="ECO:0007669"/>
    <property type="project" value="UniProtKB-KW"/>
</dbReference>
<reference evidence="6 7" key="1">
    <citation type="journal article" date="2020" name="Sci. Rep.">
        <title>beta-carboline chemical signals induce reveromycin production through a LuxR family regulator in Streptomyces sp. SN-593.</title>
        <authorList>
            <person name="Panthee S."/>
            <person name="Kito N."/>
            <person name="Hayashi T."/>
            <person name="Shimizu T."/>
            <person name="Ishikawa J."/>
            <person name="Hamamoto H."/>
            <person name="Osada H."/>
            <person name="Takahashi S."/>
        </authorList>
    </citation>
    <scope>NUCLEOTIDE SEQUENCE [LARGE SCALE GENOMIC DNA]</scope>
    <source>
        <strain evidence="6 7">SN-593</strain>
        <plasmid evidence="6 7">pRVR1</plasmid>
    </source>
</reference>
<sequence>MSIFPAHAGGVEIPVGVALAQPVSVLPRGPGLWYEPKYDGLRMIMFRGEEAVDCQARSGRIITPSWPDLAAAGAALDPGTVLDGEAVVWRDGALDFAAAQARRASSPSRALALSRRLPAQYAVFDVLAHPRYGDVRSRPYSERRRMMLELVEPLGHPIRPVPATDDPDVALHWYESLRAISVEGLVIKRASSAYRGDHRIWQKMRHSEPRDLQVVGYTGTPRRPQALVVELPPGGRLALTQRLSPVLASQAAARLREAPAGVPARTPDGVLYTTARGITVESLAGTTRHQVVTVTRVR</sequence>
<name>A0A7R6QBP5_9ACTN</name>
<dbReference type="GO" id="GO:0006310">
    <property type="term" value="P:DNA recombination"/>
    <property type="evidence" value="ECO:0007669"/>
    <property type="project" value="InterPro"/>
</dbReference>
<feature type="domain" description="ATP-dependent DNA ligase family profile" evidence="5">
    <location>
        <begin position="29"/>
        <end position="204"/>
    </location>
</feature>
<keyword evidence="7" id="KW-1185">Reference proteome</keyword>
<dbReference type="InterPro" id="IPR012310">
    <property type="entry name" value="DNA_ligase_ATP-dep_cent"/>
</dbReference>
<evidence type="ECO:0000313" key="6">
    <source>
        <dbReference type="EMBL" id="BBG20732.1"/>
    </source>
</evidence>
<dbReference type="Pfam" id="PF01068">
    <property type="entry name" value="DNA_ligase_A_M"/>
    <property type="match status" value="1"/>
</dbReference>
<dbReference type="Gene3D" id="3.30.470.30">
    <property type="entry name" value="DNA ligase/mRNA capping enzyme"/>
    <property type="match status" value="1"/>
</dbReference>
<dbReference type="KEGG" id="arev:RVR_P1117"/>
<gene>
    <name evidence="6" type="ORF">RVR_P1117</name>
</gene>
<dbReference type="EMBL" id="AP018366">
    <property type="protein sequence ID" value="BBG20732.1"/>
    <property type="molecule type" value="Genomic_DNA"/>
</dbReference>
<dbReference type="Proteomes" id="UP000595703">
    <property type="component" value="Plasmid pRVR1"/>
</dbReference>
<dbReference type="GO" id="GO:0005524">
    <property type="term" value="F:ATP binding"/>
    <property type="evidence" value="ECO:0007669"/>
    <property type="project" value="InterPro"/>
</dbReference>
<dbReference type="PANTHER" id="PTHR47810">
    <property type="entry name" value="DNA LIGASE"/>
    <property type="match status" value="1"/>
</dbReference>
<dbReference type="GO" id="GO:0006281">
    <property type="term" value="P:DNA repair"/>
    <property type="evidence" value="ECO:0007669"/>
    <property type="project" value="UniProtKB-KW"/>
</dbReference>
<protein>
    <submittedName>
        <fullName evidence="6">Putative DNA ligase</fullName>
    </submittedName>
</protein>
<keyword evidence="3" id="KW-0227">DNA damage</keyword>
<keyword evidence="6" id="KW-0614">Plasmid</keyword>
<dbReference type="SUPFAM" id="SSF56091">
    <property type="entry name" value="DNA ligase/mRNA capping enzyme, catalytic domain"/>
    <property type="match status" value="1"/>
</dbReference>
<proteinExistence type="predicted"/>
<evidence type="ECO:0000256" key="2">
    <source>
        <dbReference type="ARBA" id="ARBA00022705"/>
    </source>
</evidence>
<dbReference type="GO" id="GO:0003910">
    <property type="term" value="F:DNA ligase (ATP) activity"/>
    <property type="evidence" value="ECO:0007669"/>
    <property type="project" value="InterPro"/>
</dbReference>
<evidence type="ECO:0000259" key="5">
    <source>
        <dbReference type="Pfam" id="PF01068"/>
    </source>
</evidence>
<dbReference type="AlphaFoldDB" id="A0A7R6QBP5"/>
<dbReference type="PANTHER" id="PTHR47810:SF5">
    <property type="entry name" value="LIGASE, PUTATIVE-RELATED"/>
    <property type="match status" value="1"/>
</dbReference>
<geneLocation type="plasmid" evidence="6 7">
    <name>pRVR1</name>
</geneLocation>
<accession>A0A7R6QBP5</accession>
<evidence type="ECO:0000256" key="3">
    <source>
        <dbReference type="ARBA" id="ARBA00022763"/>
    </source>
</evidence>
<evidence type="ECO:0000256" key="1">
    <source>
        <dbReference type="ARBA" id="ARBA00022598"/>
    </source>
</evidence>
<keyword evidence="1 6" id="KW-0436">Ligase</keyword>
<evidence type="ECO:0000313" key="7">
    <source>
        <dbReference type="Proteomes" id="UP000595703"/>
    </source>
</evidence>
<keyword evidence="2" id="KW-0235">DNA replication</keyword>
<organism evidence="6 7">
    <name type="scientific">Actinacidiphila reveromycinica</name>
    <dbReference type="NCBI Taxonomy" id="659352"/>
    <lineage>
        <taxon>Bacteria</taxon>
        <taxon>Bacillati</taxon>
        <taxon>Actinomycetota</taxon>
        <taxon>Actinomycetes</taxon>
        <taxon>Kitasatosporales</taxon>
        <taxon>Streptomycetaceae</taxon>
        <taxon>Actinacidiphila</taxon>
    </lineage>
</organism>
<evidence type="ECO:0000256" key="4">
    <source>
        <dbReference type="ARBA" id="ARBA00023204"/>
    </source>
</evidence>
<keyword evidence="4" id="KW-0234">DNA repair</keyword>